<feature type="compositionally biased region" description="Basic and acidic residues" evidence="1">
    <location>
        <begin position="495"/>
        <end position="526"/>
    </location>
</feature>
<dbReference type="AlphaFoldDB" id="A0A915NEF3"/>
<proteinExistence type="predicted"/>
<feature type="compositionally biased region" description="Basic and acidic residues" evidence="1">
    <location>
        <begin position="539"/>
        <end position="553"/>
    </location>
</feature>
<feature type="region of interest" description="Disordered" evidence="1">
    <location>
        <begin position="49"/>
        <end position="80"/>
    </location>
</feature>
<feature type="compositionally biased region" description="Basic and acidic residues" evidence="1">
    <location>
        <begin position="606"/>
        <end position="629"/>
    </location>
</feature>
<protein>
    <submittedName>
        <fullName evidence="4">Uncharacterized protein</fullName>
    </submittedName>
</protein>
<evidence type="ECO:0000256" key="2">
    <source>
        <dbReference type="SAM" id="SignalP"/>
    </source>
</evidence>
<feature type="compositionally biased region" description="Basic and acidic residues" evidence="1">
    <location>
        <begin position="121"/>
        <end position="137"/>
    </location>
</feature>
<accession>A0A915NEF3</accession>
<dbReference type="WBParaSite" id="scf7180000417670.g1598">
    <property type="protein sequence ID" value="scf7180000417670.g1598"/>
    <property type="gene ID" value="scf7180000417670.g1598"/>
</dbReference>
<feature type="region of interest" description="Disordered" evidence="1">
    <location>
        <begin position="97"/>
        <end position="137"/>
    </location>
</feature>
<organism evidence="3 4">
    <name type="scientific">Meloidogyne floridensis</name>
    <dbReference type="NCBI Taxonomy" id="298350"/>
    <lineage>
        <taxon>Eukaryota</taxon>
        <taxon>Metazoa</taxon>
        <taxon>Ecdysozoa</taxon>
        <taxon>Nematoda</taxon>
        <taxon>Chromadorea</taxon>
        <taxon>Rhabditida</taxon>
        <taxon>Tylenchina</taxon>
        <taxon>Tylenchomorpha</taxon>
        <taxon>Tylenchoidea</taxon>
        <taxon>Meloidogynidae</taxon>
        <taxon>Meloidogyninae</taxon>
        <taxon>Meloidogyne</taxon>
    </lineage>
</organism>
<feature type="signal peptide" evidence="2">
    <location>
        <begin position="1"/>
        <end position="18"/>
    </location>
</feature>
<feature type="region of interest" description="Disordered" evidence="1">
    <location>
        <begin position="286"/>
        <end position="370"/>
    </location>
</feature>
<feature type="compositionally biased region" description="Basic and acidic residues" evidence="1">
    <location>
        <begin position="468"/>
        <end position="487"/>
    </location>
</feature>
<keyword evidence="3" id="KW-1185">Reference proteome</keyword>
<feature type="compositionally biased region" description="Basic and acidic residues" evidence="1">
    <location>
        <begin position="293"/>
        <end position="367"/>
    </location>
</feature>
<dbReference type="Proteomes" id="UP000887560">
    <property type="component" value="Unplaced"/>
</dbReference>
<feature type="region of interest" description="Disordered" evidence="1">
    <location>
        <begin position="568"/>
        <end position="632"/>
    </location>
</feature>
<feature type="region of interest" description="Disordered" evidence="1">
    <location>
        <begin position="441"/>
        <end position="553"/>
    </location>
</feature>
<name>A0A915NEF3_9BILA</name>
<evidence type="ECO:0000256" key="1">
    <source>
        <dbReference type="SAM" id="MobiDB-lite"/>
    </source>
</evidence>
<reference evidence="4" key="1">
    <citation type="submission" date="2022-11" db="UniProtKB">
        <authorList>
            <consortium name="WormBaseParasite"/>
        </authorList>
    </citation>
    <scope>IDENTIFICATION</scope>
</reference>
<keyword evidence="2" id="KW-0732">Signal</keyword>
<sequence length="683" mass="77254">MKILALAFIFLIYNPCYCVKEHKTLKEALIQGSLNLCLNCSPFNNETDRFSDTTSSTTKEGDNDKIKSSGKIKTDSASSSTIQSGEIEIVDRSHLGGISKSHKSHHRKAQSESNINLDKQNMGREGSRSSNWDNERSIGRNKSLSLSSFSNSIRRLFPHSSKSDKNQNSRERQTLKDLFSSKTEEHVPVNSTFRNLFRSLSRRFLGKGKSEDKIEAENLSRCRSKEKIHETGNQDDVEPVRLNFKTPIYGLRICRHDEIEEESSNKESNEIKNQGYYSNVFNKEAEASASDQQHLKNESISDHKNIDNDKELEADSQSSKHSESGTEKVHEDQAKKKLKGKIEEHDEIVKELSDGEKEEGKPKKTEAVEPTAFGSPIFLKKDDDLEVNIDESLANELEVNTHKVDHKKWKDGNFKYDGRFIQDYGGPSGWYLIRDRTGAELSRWDSQKRNQKTGKRRTNKRSVKNKGKMADVGDKNKGKDVEDKAKVVSEGSNLNEKEPRHKLGDFLDLKSEDVHGKKTLSDENNPKKRKLDPQGSLESEDKKDPQASQAREKIIGICVSRRINEGSVSVKKDNNECEEKGKEHNEEEDKKEDNKDKSGFDLSLEMFKKLEKDSKVPPVPEKGKGKLAEGLKMSETVQKCPVTRGFDMTSQSNENKDETNVAEEIVMKMEGNGSEGNGSESEK</sequence>
<feature type="chain" id="PRO_5037571756" evidence="2">
    <location>
        <begin position="19"/>
        <end position="683"/>
    </location>
</feature>
<feature type="compositionally biased region" description="Basic residues" evidence="1">
    <location>
        <begin position="449"/>
        <end position="467"/>
    </location>
</feature>
<evidence type="ECO:0000313" key="4">
    <source>
        <dbReference type="WBParaSite" id="scf7180000417670.g1598"/>
    </source>
</evidence>
<evidence type="ECO:0000313" key="3">
    <source>
        <dbReference type="Proteomes" id="UP000887560"/>
    </source>
</evidence>
<feature type="compositionally biased region" description="Basic and acidic residues" evidence="1">
    <location>
        <begin position="570"/>
        <end position="599"/>
    </location>
</feature>